<dbReference type="PANTHER" id="PTHR36966:SF1">
    <property type="entry name" value="REP-ASSOCIATED TYROSINE TRANSPOSASE"/>
    <property type="match status" value="1"/>
</dbReference>
<evidence type="ECO:0000313" key="2">
    <source>
        <dbReference type="EMBL" id="GCA74135.1"/>
    </source>
</evidence>
<dbReference type="NCBIfam" id="NF047646">
    <property type="entry name" value="REP_Tyr_transpos"/>
    <property type="match status" value="1"/>
</dbReference>
<dbReference type="InterPro" id="IPR002686">
    <property type="entry name" value="Transposase_17"/>
</dbReference>
<dbReference type="Proteomes" id="UP000324917">
    <property type="component" value="Unassembled WGS sequence"/>
</dbReference>
<dbReference type="InterPro" id="IPR036515">
    <property type="entry name" value="Transposase_17_sf"/>
</dbReference>
<proteinExistence type="predicted"/>
<evidence type="ECO:0000259" key="1">
    <source>
        <dbReference type="SMART" id="SM01321"/>
    </source>
</evidence>
<dbReference type="Pfam" id="PF01797">
    <property type="entry name" value="Y1_Tnp"/>
    <property type="match status" value="1"/>
</dbReference>
<gene>
    <name evidence="2" type="primary">rayT_1</name>
    <name evidence="2" type="ORF">MiTe_00957</name>
</gene>
<accession>A0A5A5RGR6</accession>
<reference evidence="2 3" key="1">
    <citation type="submission" date="2018-09" db="EMBL/GenBank/DDBJ databases">
        <title>Evolutionary history of phycoerythrin pigmentation in the water bloom-forming cyanobacterium Microcystis aeruginosa.</title>
        <authorList>
            <person name="Tanabe Y."/>
            <person name="Tanabe Y."/>
            <person name="Yamaguchi H."/>
        </authorList>
    </citation>
    <scope>NUCLEOTIDE SEQUENCE [LARGE SCALE GENOMIC DNA]</scope>
    <source>
        <strain evidence="2 3">NIES-2520</strain>
    </source>
</reference>
<dbReference type="GO" id="GO:0006313">
    <property type="term" value="P:DNA transposition"/>
    <property type="evidence" value="ECO:0007669"/>
    <property type="project" value="InterPro"/>
</dbReference>
<comment type="caution">
    <text evidence="2">The sequence shown here is derived from an EMBL/GenBank/DDBJ whole genome shotgun (WGS) entry which is preliminary data.</text>
</comment>
<protein>
    <submittedName>
        <fullName evidence="2">REP-associated tyrosine transposase</fullName>
    </submittedName>
</protein>
<dbReference type="EMBL" id="BHVP01000011">
    <property type="protein sequence ID" value="GCA74135.1"/>
    <property type="molecule type" value="Genomic_DNA"/>
</dbReference>
<dbReference type="GO" id="GO:0004803">
    <property type="term" value="F:transposase activity"/>
    <property type="evidence" value="ECO:0007669"/>
    <property type="project" value="InterPro"/>
</dbReference>
<dbReference type="AlphaFoldDB" id="A0A5A5RGR6"/>
<dbReference type="RefSeq" id="WP_253881072.1">
    <property type="nucleotide sequence ID" value="NZ_BHVP01000011.1"/>
</dbReference>
<dbReference type="PANTHER" id="PTHR36966">
    <property type="entry name" value="REP-ASSOCIATED TYROSINE TRANSPOSASE"/>
    <property type="match status" value="1"/>
</dbReference>
<feature type="domain" description="Transposase IS200-like" evidence="1">
    <location>
        <begin position="9"/>
        <end position="101"/>
    </location>
</feature>
<organism evidence="2 3">
    <name type="scientific">Microcystis aeruginosa NIES-2520</name>
    <dbReference type="NCBI Taxonomy" id="2303982"/>
    <lineage>
        <taxon>Bacteria</taxon>
        <taxon>Bacillati</taxon>
        <taxon>Cyanobacteriota</taxon>
        <taxon>Cyanophyceae</taxon>
        <taxon>Oscillatoriophycideae</taxon>
        <taxon>Chroococcales</taxon>
        <taxon>Microcystaceae</taxon>
        <taxon>Microcystis</taxon>
    </lineage>
</organism>
<dbReference type="Gene3D" id="3.30.70.1290">
    <property type="entry name" value="Transposase IS200-like"/>
    <property type="match status" value="1"/>
</dbReference>
<name>A0A5A5RGR6_MICAE</name>
<sequence length="102" mass="11992">MPNYRRPNVSGGTYFITQVTYQRQPCLCSEIGRKSLREALQKVREKHPFLIDAFVLLPEHFHFLLTLPPEDKDFSVRLRLIKSYVTKHYAEQLGINREVSQS</sequence>
<dbReference type="InterPro" id="IPR052715">
    <property type="entry name" value="RAYT_transposase"/>
</dbReference>
<dbReference type="SMART" id="SM01321">
    <property type="entry name" value="Y1_Tnp"/>
    <property type="match status" value="1"/>
</dbReference>
<dbReference type="SUPFAM" id="SSF143422">
    <property type="entry name" value="Transposase IS200-like"/>
    <property type="match status" value="1"/>
</dbReference>
<dbReference type="GO" id="GO:0043565">
    <property type="term" value="F:sequence-specific DNA binding"/>
    <property type="evidence" value="ECO:0007669"/>
    <property type="project" value="TreeGrafter"/>
</dbReference>
<evidence type="ECO:0000313" key="3">
    <source>
        <dbReference type="Proteomes" id="UP000324917"/>
    </source>
</evidence>